<dbReference type="KEGG" id="hhg:XM38_007980"/>
<evidence type="ECO:0000313" key="1">
    <source>
        <dbReference type="EMBL" id="ASC69868.1"/>
    </source>
</evidence>
<accession>A0A1Z3HHW2</accession>
<dbReference type="AlphaFoldDB" id="A0A1Z3HHW2"/>
<protein>
    <recommendedName>
        <fullName evidence="3">CRISPR-associated protein Cmr3</fullName>
    </recommendedName>
</protein>
<dbReference type="Pfam" id="PF09700">
    <property type="entry name" value="Cas_Cmr3"/>
    <property type="match status" value="1"/>
</dbReference>
<dbReference type="STRING" id="1641165.XM38_10630"/>
<gene>
    <name evidence="1" type="ORF">XM38_007980</name>
</gene>
<evidence type="ECO:0008006" key="3">
    <source>
        <dbReference type="Google" id="ProtNLM"/>
    </source>
</evidence>
<dbReference type="OrthoDB" id="442795at2"/>
<proteinExistence type="predicted"/>
<dbReference type="InterPro" id="IPR019117">
    <property type="entry name" value="CRISPR-assoc_protein_Cmr3"/>
</dbReference>
<organism evidence="1 2">
    <name type="scientific">Halomicronema hongdechloris C2206</name>
    <dbReference type="NCBI Taxonomy" id="1641165"/>
    <lineage>
        <taxon>Bacteria</taxon>
        <taxon>Bacillati</taxon>
        <taxon>Cyanobacteriota</taxon>
        <taxon>Cyanophyceae</taxon>
        <taxon>Nodosilineales</taxon>
        <taxon>Nodosilineaceae</taxon>
        <taxon>Halomicronema</taxon>
    </lineage>
</organism>
<dbReference type="RefSeq" id="WP_080808766.1">
    <property type="nucleotide sequence ID" value="NZ_CP021983.2"/>
</dbReference>
<evidence type="ECO:0000313" key="2">
    <source>
        <dbReference type="Proteomes" id="UP000191901"/>
    </source>
</evidence>
<keyword evidence="2" id="KW-1185">Reference proteome</keyword>
<dbReference type="Proteomes" id="UP000191901">
    <property type="component" value="Chromosome"/>
</dbReference>
<reference evidence="1 2" key="1">
    <citation type="journal article" date="2016" name="Biochim. Biophys. Acta">
        <title>Characterization of red-shifted phycobilisomes isolated from the chlorophyll f-containing cyanobacterium Halomicronema hongdechloris.</title>
        <authorList>
            <person name="Li Y."/>
            <person name="Lin Y."/>
            <person name="Garvey C.J."/>
            <person name="Birch D."/>
            <person name="Corkery R.W."/>
            <person name="Loughlin P.C."/>
            <person name="Scheer H."/>
            <person name="Willows R.D."/>
            <person name="Chen M."/>
        </authorList>
    </citation>
    <scope>NUCLEOTIDE SEQUENCE [LARGE SCALE GENOMIC DNA]</scope>
    <source>
        <strain evidence="1 2">C2206</strain>
    </source>
</reference>
<name>A0A1Z3HHW2_9CYAN</name>
<dbReference type="EMBL" id="CP021983">
    <property type="protein sequence ID" value="ASC69868.1"/>
    <property type="molecule type" value="Genomic_DNA"/>
</dbReference>
<sequence>MTTDSPSLPPFQYLITIQPLGLLYGSTGRFLSPENLVGRSGSQFPPSTAVLSGLIAAHYAQHAESKQALDDILKPLCLAGPFWQWTHTADRENIYVPTPMNCLAKLEPQHDATDVSEGSLVNRLEWDGQSWQPISDKALGKPEGGTWVAINDWKKLNEWQPDYQEPTVYGDPWRYTPHLHPYLMENERRVDADRERGSLFLENGVQMHPETCLVYLSNLSVENGWYRFGGEGHMVELTCHPISAGSELHKLLSHPLGKSFALITPAVWGSNRLSYRSPRLLKKGDKSRHQLAEINRDLAKLWDVATLITERPTTFRYRLGNRKNQQGEDVHQPNQPKVLSRGRYAVPAGSVYVLQDTFPDHHATWQDWPLDWFPREGPSLKRWGCGLALPVSGALP</sequence>